<keyword evidence="6 19" id="KW-0645">Protease</keyword>
<comment type="function">
    <text evidence="2">Has an integral role during the infection of macrophages in the mammalian host.</text>
</comment>
<dbReference type="AlphaFoldDB" id="A0AAW3C3D2"/>
<dbReference type="Pfam" id="PF01457">
    <property type="entry name" value="Peptidase_M8"/>
    <property type="match status" value="1"/>
</dbReference>
<dbReference type="PRINTS" id="PR00782">
    <property type="entry name" value="LSHMANOLYSIN"/>
</dbReference>
<dbReference type="GO" id="GO:0046872">
    <property type="term" value="F:metal ion binding"/>
    <property type="evidence" value="ECO:0007669"/>
    <property type="project" value="UniProtKB-KW"/>
</dbReference>
<evidence type="ECO:0000256" key="13">
    <source>
        <dbReference type="ARBA" id="ARBA00023136"/>
    </source>
</evidence>
<feature type="active site" evidence="17">
    <location>
        <position position="263"/>
    </location>
</feature>
<organism evidence="20 21">
    <name type="scientific">Leishmania naiffi</name>
    <dbReference type="NCBI Taxonomy" id="5678"/>
    <lineage>
        <taxon>Eukaryota</taxon>
        <taxon>Discoba</taxon>
        <taxon>Euglenozoa</taxon>
        <taxon>Kinetoplastea</taxon>
        <taxon>Metakinetoplastina</taxon>
        <taxon>Trypanosomatida</taxon>
        <taxon>Trypanosomatidae</taxon>
        <taxon>Leishmaniinae</taxon>
        <taxon>Leishmania</taxon>
        <taxon>Leishmania naiffi species complex</taxon>
    </lineage>
</organism>
<comment type="similarity">
    <text evidence="4 19">Belongs to the peptidase M8 family.</text>
</comment>
<evidence type="ECO:0000256" key="7">
    <source>
        <dbReference type="ARBA" id="ARBA00022723"/>
    </source>
</evidence>
<gene>
    <name evidence="20" type="ORF">Q4I28_001549</name>
</gene>
<keyword evidence="12 18" id="KW-0482">Metalloprotease</keyword>
<keyword evidence="15" id="KW-1015">Disulfide bond</keyword>
<comment type="caution">
    <text evidence="20">The sequence shown here is derived from an EMBL/GenBank/DDBJ whole genome shotgun (WGS) entry which is preliminary data.</text>
</comment>
<dbReference type="GO" id="GO:0016020">
    <property type="term" value="C:membrane"/>
    <property type="evidence" value="ECO:0007669"/>
    <property type="project" value="UniProtKB-SubCell"/>
</dbReference>
<evidence type="ECO:0000256" key="4">
    <source>
        <dbReference type="ARBA" id="ARBA00005860"/>
    </source>
</evidence>
<evidence type="ECO:0000256" key="6">
    <source>
        <dbReference type="ARBA" id="ARBA00022670"/>
    </source>
</evidence>
<dbReference type="Gene3D" id="2.30.34.10">
    <property type="entry name" value="Leishmanolysin domain 4"/>
    <property type="match status" value="1"/>
</dbReference>
<feature type="binding site" evidence="18">
    <location>
        <position position="332"/>
    </location>
    <ligand>
        <name>Zn(2+)</name>
        <dbReference type="ChEBI" id="CHEBI:29105"/>
        <note>catalytic</note>
    </ligand>
</feature>
<evidence type="ECO:0000256" key="11">
    <source>
        <dbReference type="ARBA" id="ARBA00022889"/>
    </source>
</evidence>
<reference evidence="20 21" key="1">
    <citation type="submission" date="2024-02" db="EMBL/GenBank/DDBJ databases">
        <title>FIRST GENOME SEQUENCES OF Leishmania (Viannia) shawi, Leishmania (Viannia) lindenbergi AND Leishmania (Viannia) utingensis.</title>
        <authorList>
            <person name="Resadore F."/>
            <person name="Custodio M.G.F."/>
            <person name="Boite M.C."/>
            <person name="Cupolillo E."/>
            <person name="Ferreira G.E.M."/>
        </authorList>
    </citation>
    <scope>NUCLEOTIDE SEQUENCE [LARGE SCALE GENOMIC DNA]</scope>
    <source>
        <strain evidence="20 21">MDAS/BR/1979/M5533</strain>
    </source>
</reference>
<dbReference type="GO" id="GO:0006508">
    <property type="term" value="P:proteolysis"/>
    <property type="evidence" value="ECO:0007669"/>
    <property type="project" value="UniProtKB-KW"/>
</dbReference>
<evidence type="ECO:0000256" key="18">
    <source>
        <dbReference type="PIRSR" id="PIRSR601577-2"/>
    </source>
</evidence>
<evidence type="ECO:0000256" key="17">
    <source>
        <dbReference type="PIRSR" id="PIRSR601577-1"/>
    </source>
</evidence>
<evidence type="ECO:0000313" key="21">
    <source>
        <dbReference type="Proteomes" id="UP001501274"/>
    </source>
</evidence>
<dbReference type="Gene3D" id="3.10.170.20">
    <property type="match status" value="1"/>
</dbReference>
<keyword evidence="16" id="KW-0325">Glycoprotein</keyword>
<evidence type="ECO:0000256" key="12">
    <source>
        <dbReference type="ARBA" id="ARBA00023049"/>
    </source>
</evidence>
<evidence type="ECO:0000256" key="16">
    <source>
        <dbReference type="ARBA" id="ARBA00023180"/>
    </source>
</evidence>
<dbReference type="EMBL" id="JBAMZN010000011">
    <property type="protein sequence ID" value="KAL0528908.1"/>
    <property type="molecule type" value="Genomic_DNA"/>
</dbReference>
<dbReference type="GO" id="GO:0004222">
    <property type="term" value="F:metalloendopeptidase activity"/>
    <property type="evidence" value="ECO:0007669"/>
    <property type="project" value="UniProtKB-UniRule"/>
</dbReference>
<dbReference type="SUPFAM" id="SSF55486">
    <property type="entry name" value="Metalloproteases ('zincins'), catalytic domain"/>
    <property type="match status" value="1"/>
</dbReference>
<evidence type="ECO:0000256" key="3">
    <source>
        <dbReference type="ARBA" id="ARBA00004370"/>
    </source>
</evidence>
<dbReference type="Proteomes" id="UP001501274">
    <property type="component" value="Unassembled WGS sequence"/>
</dbReference>
<keyword evidence="13" id="KW-0472">Membrane</keyword>
<dbReference type="GO" id="GO:0007155">
    <property type="term" value="P:cell adhesion"/>
    <property type="evidence" value="ECO:0007669"/>
    <property type="project" value="UniProtKB-KW"/>
</dbReference>
<comment type="catalytic activity">
    <reaction evidence="1 19">
        <text>Preference for hydrophobic residues at P1 and P1' and basic residues at P2' and P3'. A model nonapeptide is cleaved at -Ala-Tyr-|-Leu-Lys-Lys-.</text>
        <dbReference type="EC" id="3.4.24.36"/>
    </reaction>
</comment>
<comment type="subcellular location">
    <subcellularLocation>
        <location evidence="3">Membrane</location>
    </subcellularLocation>
</comment>
<dbReference type="GO" id="GO:0005737">
    <property type="term" value="C:cytoplasm"/>
    <property type="evidence" value="ECO:0007669"/>
    <property type="project" value="TreeGrafter"/>
</dbReference>
<feature type="binding site" evidence="18">
    <location>
        <position position="266"/>
    </location>
    <ligand>
        <name>Zn(2+)</name>
        <dbReference type="ChEBI" id="CHEBI:29105"/>
        <note>catalytic</note>
    </ligand>
</feature>
<keyword evidence="14" id="KW-0865">Zymogen</keyword>
<evidence type="ECO:0000256" key="8">
    <source>
        <dbReference type="ARBA" id="ARBA00022729"/>
    </source>
</evidence>
<keyword evidence="10 18" id="KW-0862">Zinc</keyword>
<feature type="binding site" evidence="18">
    <location>
        <position position="262"/>
    </location>
    <ligand>
        <name>Zn(2+)</name>
        <dbReference type="ChEBI" id="CHEBI:29105"/>
        <note>catalytic</note>
    </ligand>
</feature>
<dbReference type="EC" id="3.4.24.36" evidence="5 19"/>
<dbReference type="Gene3D" id="2.10.55.10">
    <property type="entry name" value="Leishmanolysin domain 3"/>
    <property type="match status" value="1"/>
</dbReference>
<dbReference type="FunFam" id="3.10.170.20:FF:000005">
    <property type="entry name" value="MSP-A1 surface protease homolog"/>
    <property type="match status" value="1"/>
</dbReference>
<dbReference type="InterPro" id="IPR001577">
    <property type="entry name" value="Peptidase_M8"/>
</dbReference>
<dbReference type="PANTHER" id="PTHR10942:SF0">
    <property type="entry name" value="LEISHMANOLYSIN-LIKE PEPTIDASE"/>
    <property type="match status" value="1"/>
</dbReference>
<protein>
    <recommendedName>
        <fullName evidence="5 19">Leishmanolysin</fullName>
        <ecNumber evidence="5 19">3.4.24.36</ecNumber>
    </recommendedName>
</protein>
<evidence type="ECO:0000256" key="2">
    <source>
        <dbReference type="ARBA" id="ARBA00003364"/>
    </source>
</evidence>
<keyword evidence="11" id="KW-0130">Cell adhesion</keyword>
<keyword evidence="7 18" id="KW-0479">Metal-binding</keyword>
<evidence type="ECO:0000256" key="1">
    <source>
        <dbReference type="ARBA" id="ARBA00001249"/>
    </source>
</evidence>
<comment type="cofactor">
    <cofactor evidence="18 19">
        <name>Zn(2+)</name>
        <dbReference type="ChEBI" id="CHEBI:29105"/>
    </cofactor>
    <text evidence="18 19">Binds 1 zinc ion per subunit.</text>
</comment>
<sequence length="584" mass="63375">MSRDRSSTHRRRSVAARLMRLTAAGLVMAVGAAAVWAQAAGHHCIHDKLQARVLQSVAQQRRTPDSVSAIGLPYVSAGPISSAHTVDWAQAASTSPSVAHSADWGKMRILTSLEDLTDPDYYCSYAGQLVNNHRGAMDICKPEDILTDAKRDILVTYLLPLALQLHTERLKVRQVQGRWKVTGMTGDVCGSFKVPEAHVTVGVSNADFLLYVASVPSDPGVLAWAVMCQAFTDGRPAVGVVNIPAATIRSPYDQYMIRTVTHEVAHALGFDLTLFEEVGIIGDVQELRGKVYEVPVLTSPTVVAKAREHFGCTALPYLELEDTGGPGSAGSHLKGRNTKDELMSPASDSGYYTVLTMAVFQDLGFYQVDFTKAEVMPWANLAGCDFLTKKCMERNITQWPGMFCNSTESSYRCPTHRLKVGRCTIVKHNKPLPPYYQYFTKPDLGGRSTFMDYCPFVTGYGTAACNQDPATASPTVKQFSVFSDSSRCLDGVFRLKHSTGPPGPFNGLCANVKCDRAHHTYSVQVYGGSGYVACTPGQRLELATISATFVEGSYIICASYVEVCQANIKGVIDFEGDAADTAAV</sequence>
<dbReference type="Gene3D" id="3.90.132.10">
    <property type="entry name" value="Leishmanolysin , domain 2"/>
    <property type="match status" value="1"/>
</dbReference>
<keyword evidence="8" id="KW-0732">Signal</keyword>
<keyword evidence="9 19" id="KW-0378">Hydrolase</keyword>
<evidence type="ECO:0000256" key="15">
    <source>
        <dbReference type="ARBA" id="ARBA00023157"/>
    </source>
</evidence>
<dbReference type="FunFam" id="3.90.132.10:FF:000001">
    <property type="entry name" value="leishmanolysin-like peptidase isoform X2"/>
    <property type="match status" value="1"/>
</dbReference>
<evidence type="ECO:0000256" key="19">
    <source>
        <dbReference type="RuleBase" id="RU366077"/>
    </source>
</evidence>
<accession>A0AAW3C3D2</accession>
<evidence type="ECO:0000256" key="10">
    <source>
        <dbReference type="ARBA" id="ARBA00022833"/>
    </source>
</evidence>
<evidence type="ECO:0000256" key="9">
    <source>
        <dbReference type="ARBA" id="ARBA00022801"/>
    </source>
</evidence>
<proteinExistence type="inferred from homology"/>
<evidence type="ECO:0000256" key="5">
    <source>
        <dbReference type="ARBA" id="ARBA00012397"/>
    </source>
</evidence>
<keyword evidence="21" id="KW-1185">Reference proteome</keyword>
<dbReference type="PANTHER" id="PTHR10942">
    <property type="entry name" value="LEISHMANOLYSIN-LIKE PEPTIDASE"/>
    <property type="match status" value="1"/>
</dbReference>
<name>A0AAW3C3D2_9TRYP</name>
<evidence type="ECO:0000313" key="20">
    <source>
        <dbReference type="EMBL" id="KAL0528908.1"/>
    </source>
</evidence>
<evidence type="ECO:0000256" key="14">
    <source>
        <dbReference type="ARBA" id="ARBA00023145"/>
    </source>
</evidence>